<dbReference type="RefSeq" id="WP_119655845.1">
    <property type="nucleotide sequence ID" value="NZ_JBHUOI010000015.1"/>
</dbReference>
<keyword evidence="6" id="KW-1185">Reference proteome</keyword>
<dbReference type="EMBL" id="QYCN01000014">
    <property type="protein sequence ID" value="RIY10065.1"/>
    <property type="molecule type" value="Genomic_DNA"/>
</dbReference>
<keyword evidence="2" id="KW-0998">Cell outer membrane</keyword>
<dbReference type="Pfam" id="PF07715">
    <property type="entry name" value="Plug"/>
    <property type="match status" value="1"/>
</dbReference>
<dbReference type="Proteomes" id="UP000284250">
    <property type="component" value="Unassembled WGS sequence"/>
</dbReference>
<dbReference type="PROSITE" id="PS52016">
    <property type="entry name" value="TONB_DEPENDENT_REC_3"/>
    <property type="match status" value="1"/>
</dbReference>
<evidence type="ECO:0000256" key="3">
    <source>
        <dbReference type="SAM" id="MobiDB-lite"/>
    </source>
</evidence>
<dbReference type="PANTHER" id="PTHR30069:SF29">
    <property type="entry name" value="HEMOGLOBIN AND HEMOGLOBIN-HAPTOGLOBIN-BINDING PROTEIN 1-RELATED"/>
    <property type="match status" value="1"/>
</dbReference>
<dbReference type="InterPro" id="IPR039426">
    <property type="entry name" value="TonB-dep_rcpt-like"/>
</dbReference>
<dbReference type="AlphaFoldDB" id="A0A418QY22"/>
<gene>
    <name evidence="5" type="ORF">D0T11_11035</name>
</gene>
<dbReference type="GO" id="GO:0044718">
    <property type="term" value="P:siderophore transmembrane transport"/>
    <property type="evidence" value="ECO:0007669"/>
    <property type="project" value="TreeGrafter"/>
</dbReference>
<organism evidence="5 6">
    <name type="scientific">Hymenobacter rubripertinctus</name>
    <dbReference type="NCBI Taxonomy" id="2029981"/>
    <lineage>
        <taxon>Bacteria</taxon>
        <taxon>Pseudomonadati</taxon>
        <taxon>Bacteroidota</taxon>
        <taxon>Cytophagia</taxon>
        <taxon>Cytophagales</taxon>
        <taxon>Hymenobacteraceae</taxon>
        <taxon>Hymenobacter</taxon>
    </lineage>
</organism>
<keyword evidence="2" id="KW-1134">Transmembrane beta strand</keyword>
<evidence type="ECO:0000313" key="5">
    <source>
        <dbReference type="EMBL" id="RIY10065.1"/>
    </source>
</evidence>
<dbReference type="GO" id="GO:0009279">
    <property type="term" value="C:cell outer membrane"/>
    <property type="evidence" value="ECO:0007669"/>
    <property type="project" value="UniProtKB-SubCell"/>
</dbReference>
<feature type="region of interest" description="Disordered" evidence="3">
    <location>
        <begin position="682"/>
        <end position="708"/>
    </location>
</feature>
<dbReference type="InterPro" id="IPR012910">
    <property type="entry name" value="Plug_dom"/>
</dbReference>
<dbReference type="PANTHER" id="PTHR30069">
    <property type="entry name" value="TONB-DEPENDENT OUTER MEMBRANE RECEPTOR"/>
    <property type="match status" value="1"/>
</dbReference>
<evidence type="ECO:0000313" key="6">
    <source>
        <dbReference type="Proteomes" id="UP000284250"/>
    </source>
</evidence>
<dbReference type="GO" id="GO:0015344">
    <property type="term" value="F:siderophore uptake transmembrane transporter activity"/>
    <property type="evidence" value="ECO:0007669"/>
    <property type="project" value="TreeGrafter"/>
</dbReference>
<accession>A0A418QY22</accession>
<dbReference type="Gene3D" id="2.170.130.10">
    <property type="entry name" value="TonB-dependent receptor, plug domain"/>
    <property type="match status" value="1"/>
</dbReference>
<dbReference type="InterPro" id="IPR037066">
    <property type="entry name" value="Plug_dom_sf"/>
</dbReference>
<name>A0A418QY22_9BACT</name>
<keyword evidence="1" id="KW-0732">Signal</keyword>
<comment type="subcellular location">
    <subcellularLocation>
        <location evidence="2">Cell outer membrane</location>
        <topology evidence="2">Multi-pass membrane protein</topology>
    </subcellularLocation>
</comment>
<feature type="compositionally biased region" description="Low complexity" evidence="3">
    <location>
        <begin position="684"/>
        <end position="694"/>
    </location>
</feature>
<keyword evidence="2" id="KW-0812">Transmembrane</keyword>
<evidence type="ECO:0000256" key="2">
    <source>
        <dbReference type="PROSITE-ProRule" id="PRU01360"/>
    </source>
</evidence>
<evidence type="ECO:0000256" key="1">
    <source>
        <dbReference type="ARBA" id="ARBA00022729"/>
    </source>
</evidence>
<protein>
    <recommendedName>
        <fullName evidence="4">TonB-dependent receptor plug domain-containing protein</fullName>
    </recommendedName>
</protein>
<sequence>MLYVDVVTPEREVIFQRTLALEHGMVAGDIILPDTLRTGVYTLRAYTSWMRNSAEDLFFTRRVPVWQVAAPAAAGPAASDARRALRARATAQQLKAASAPDVQFFPEGGDYLAGLPTTVGVKAVTASGHGLALQGTVLDEKGNAVARFTTPALGTSSFNFTPLANQRYRATVTLPEGTAATYALPAVREAGWLLNVREIGDNYRVFVRHQGAGAATPEPLQLVAHVRGQPVYSGTGLIAPGETFSAVIPKANAPAGILHITLFDGRQTAQAERLVFVPETQGLQVRLRPSKQTYGRREAVGLDVEVTTAAGQPVAAELSLAVSNTVVLPGAAAEATDVRAHLLLTSELRGYVENPAYYFQAHTPAVQRALNDLLLTQGWSRFTWQQVQAPTSLAAGYLFPLERTLMLSGQLVRNNKKPVPEGQITLLYGKTKNLVQATAGPGGMFLFTGFPGQDTTAVLLQARTPKGSNNVLLQLNELWPRPADSWRPVVPLSLATAESAPVVAYGQRSRRQQQQLYRPDSTSGIVLRNVTVTGRKAPDSPPSLHSGNVSALLRTRDFPTIGSYRNIFEFMQGRVTGMQVTTTTTGYSVLIRGMSSFKGSTEPLYLLDGMTLSDGDALLAIPAVDVERIEVLKGAAAAMYGSRGGNGVVAVYTKRNSGDFSTTPAAGVAVRRVPAYHRTREFYAPATKPAAGPTRPTPAPRPSIGSPT</sequence>
<comment type="similarity">
    <text evidence="2">Belongs to the TonB-dependent receptor family.</text>
</comment>
<comment type="caution">
    <text evidence="5">The sequence shown here is derived from an EMBL/GenBank/DDBJ whole genome shotgun (WGS) entry which is preliminary data.</text>
</comment>
<proteinExistence type="inferred from homology"/>
<dbReference type="OrthoDB" id="679547at2"/>
<keyword evidence="2" id="KW-0813">Transport</keyword>
<evidence type="ECO:0000259" key="4">
    <source>
        <dbReference type="Pfam" id="PF07715"/>
    </source>
</evidence>
<reference evidence="5 6" key="1">
    <citation type="submission" date="2019-01" db="EMBL/GenBank/DDBJ databases">
        <title>Hymenobacter humicola sp. nov., isolated from soils in Antarctica.</title>
        <authorList>
            <person name="Sedlacek I."/>
            <person name="Holochova P."/>
            <person name="Kralova S."/>
            <person name="Pantucek R."/>
            <person name="Stankova E."/>
            <person name="Vrbovska V."/>
            <person name="Kristofova L."/>
            <person name="Svec P."/>
            <person name="Busse H.-J."/>
        </authorList>
    </citation>
    <scope>NUCLEOTIDE SEQUENCE [LARGE SCALE GENOMIC DNA]</scope>
    <source>
        <strain evidence="5 6">CCM 8852</strain>
    </source>
</reference>
<feature type="domain" description="TonB-dependent receptor plug" evidence="4">
    <location>
        <begin position="565"/>
        <end position="648"/>
    </location>
</feature>
<keyword evidence="2" id="KW-0472">Membrane</keyword>
<dbReference type="SUPFAM" id="SSF56935">
    <property type="entry name" value="Porins"/>
    <property type="match status" value="1"/>
</dbReference>